<dbReference type="PANTHER" id="PTHR12428:SF65">
    <property type="entry name" value="CYTOCHROME C OXIDASE ASSEMBLY PROTEIN COX18, MITOCHONDRIAL"/>
    <property type="match status" value="1"/>
</dbReference>
<organism evidence="15 16">
    <name type="scientific">Priestia megaterium</name>
    <name type="common">Bacillus megaterium</name>
    <dbReference type="NCBI Taxonomy" id="1404"/>
    <lineage>
        <taxon>Bacteria</taxon>
        <taxon>Bacillati</taxon>
        <taxon>Bacillota</taxon>
        <taxon>Bacilli</taxon>
        <taxon>Bacillales</taxon>
        <taxon>Bacillaceae</taxon>
        <taxon>Priestia</taxon>
    </lineage>
</organism>
<evidence type="ECO:0000259" key="14">
    <source>
        <dbReference type="Pfam" id="PF02096"/>
    </source>
</evidence>
<keyword evidence="10 12" id="KW-0143">Chaperone</keyword>
<dbReference type="GO" id="GO:0051205">
    <property type="term" value="P:protein insertion into membrane"/>
    <property type="evidence" value="ECO:0007669"/>
    <property type="project" value="TreeGrafter"/>
</dbReference>
<evidence type="ECO:0000256" key="3">
    <source>
        <dbReference type="ARBA" id="ARBA00022475"/>
    </source>
</evidence>
<dbReference type="GO" id="GO:0032977">
    <property type="term" value="F:membrane insertase activity"/>
    <property type="evidence" value="ECO:0007669"/>
    <property type="project" value="InterPro"/>
</dbReference>
<dbReference type="PROSITE" id="PS51257">
    <property type="entry name" value="PROKAR_LIPOPROTEIN"/>
    <property type="match status" value="1"/>
</dbReference>
<keyword evidence="4 12" id="KW-0812">Transmembrane</keyword>
<accession>A0A6H1P7W0</accession>
<feature type="domain" description="Membrane insertase YidC/Oxa/ALB C-terminal" evidence="14">
    <location>
        <begin position="61"/>
        <end position="247"/>
    </location>
</feature>
<evidence type="ECO:0000256" key="7">
    <source>
        <dbReference type="ARBA" id="ARBA00022989"/>
    </source>
</evidence>
<dbReference type="GO" id="GO:0015031">
    <property type="term" value="P:protein transport"/>
    <property type="evidence" value="ECO:0007669"/>
    <property type="project" value="UniProtKB-KW"/>
</dbReference>
<dbReference type="HAMAP" id="MF_01811">
    <property type="entry name" value="YidC_type2"/>
    <property type="match status" value="1"/>
</dbReference>
<dbReference type="AlphaFoldDB" id="A0A6H1P7W0"/>
<dbReference type="InterPro" id="IPR028055">
    <property type="entry name" value="YidC/Oxa/ALB_C"/>
</dbReference>
<evidence type="ECO:0000256" key="10">
    <source>
        <dbReference type="ARBA" id="ARBA00023186"/>
    </source>
</evidence>
<feature type="transmembrane region" description="Helical" evidence="12">
    <location>
        <begin position="136"/>
        <end position="157"/>
    </location>
</feature>
<evidence type="ECO:0000256" key="12">
    <source>
        <dbReference type="HAMAP-Rule" id="MF_01811"/>
    </source>
</evidence>
<dbReference type="PRINTS" id="PR00701">
    <property type="entry name" value="60KDINNERMP"/>
</dbReference>
<evidence type="ECO:0000256" key="5">
    <source>
        <dbReference type="ARBA" id="ARBA00022729"/>
    </source>
</evidence>
<dbReference type="GO" id="GO:0005886">
    <property type="term" value="C:plasma membrane"/>
    <property type="evidence" value="ECO:0007669"/>
    <property type="project" value="UniProtKB-SubCell"/>
</dbReference>
<feature type="transmembrane region" description="Helical" evidence="12">
    <location>
        <begin position="169"/>
        <end position="189"/>
    </location>
</feature>
<evidence type="ECO:0000256" key="2">
    <source>
        <dbReference type="ARBA" id="ARBA00022448"/>
    </source>
</evidence>
<dbReference type="PANTHER" id="PTHR12428">
    <property type="entry name" value="OXA1"/>
    <property type="match status" value="1"/>
</dbReference>
<dbReference type="InterPro" id="IPR001708">
    <property type="entry name" value="YidC/ALB3/OXA1/COX18"/>
</dbReference>
<evidence type="ECO:0000256" key="8">
    <source>
        <dbReference type="ARBA" id="ARBA00023136"/>
    </source>
</evidence>
<feature type="chain" id="PRO_5038656280" description="Membrane protein insertase YidC" evidence="13">
    <location>
        <begin position="24"/>
        <end position="264"/>
    </location>
</feature>
<keyword evidence="3 12" id="KW-1003">Cell membrane</keyword>
<evidence type="ECO:0000256" key="4">
    <source>
        <dbReference type="ARBA" id="ARBA00022692"/>
    </source>
</evidence>
<dbReference type="InterPro" id="IPR047196">
    <property type="entry name" value="YidC_ALB_C"/>
</dbReference>
<feature type="transmembrane region" description="Helical" evidence="12">
    <location>
        <begin position="61"/>
        <end position="81"/>
    </location>
</feature>
<dbReference type="EMBL" id="CP051128">
    <property type="protein sequence ID" value="QIZ09555.1"/>
    <property type="molecule type" value="Genomic_DNA"/>
</dbReference>
<keyword evidence="2 12" id="KW-0813">Transport</keyword>
<comment type="subcellular location">
    <subcellularLocation>
        <location evidence="1 12">Cell membrane</location>
        <topology evidence="1 12">Multi-pass membrane protein</topology>
    </subcellularLocation>
</comment>
<comment type="similarity">
    <text evidence="12">Belongs to the OXA1/ALB3/YidC family. Type 2 subfamily.</text>
</comment>
<sequence length="264" mass="29985">MKTKRSSLLLFSLLGLITLLLSACSSQTQKGTNNTGFFQHYVVNPFSVSIHSVAEFFNGNYGLAIIIVTIVIRLALMPLMLRQYKNQMGMKEKMDVLKPEMDVIQAKMKTEKDPKKKQELQAEMMGLYKKHGVNPLNMGCLPLLIQMPILTGFYYAIRGSEEIKTHEFLWFSLGNPDIIITIIAGVIYYFQFKVSQSNMPTTQQDQMKYMGLLSPLMIVMFSFNAPAALPLYWVVGGTFLIVQTMISKSLYQINKTPKVQVKQK</sequence>
<reference evidence="15 16" key="2">
    <citation type="submission" date="2020-04" db="EMBL/GenBank/DDBJ databases">
        <authorList>
            <person name="Fomenkov A."/>
            <person name="Anton B.P."/>
            <person name="Roberts R.J."/>
        </authorList>
    </citation>
    <scope>NUCLEOTIDE SEQUENCE [LARGE SCALE GENOMIC DNA]</scope>
    <source>
        <strain evidence="15 16">S2</strain>
    </source>
</reference>
<reference evidence="15 16" key="1">
    <citation type="submission" date="2020-04" db="EMBL/GenBank/DDBJ databases">
        <title>Genome-Wide Identification of 5-Methylcytosine Sites in Bacterial Genomes By High-Throughput Sequencing of MspJI Restriction Fragments.</title>
        <authorList>
            <person name="Wu V."/>
        </authorList>
    </citation>
    <scope>NUCLEOTIDE SEQUENCE [LARGE SCALE GENOMIC DNA]</scope>
    <source>
        <strain evidence="15 16">S2</strain>
    </source>
</reference>
<proteinExistence type="inferred from homology"/>
<evidence type="ECO:0000256" key="1">
    <source>
        <dbReference type="ARBA" id="ARBA00004651"/>
    </source>
</evidence>
<evidence type="ECO:0000256" key="13">
    <source>
        <dbReference type="SAM" id="SignalP"/>
    </source>
</evidence>
<dbReference type="CDD" id="cd20070">
    <property type="entry name" value="5TM_YidC_Alb3"/>
    <property type="match status" value="1"/>
</dbReference>
<evidence type="ECO:0000256" key="9">
    <source>
        <dbReference type="ARBA" id="ARBA00023139"/>
    </source>
</evidence>
<keyword evidence="7 12" id="KW-1133">Transmembrane helix</keyword>
<comment type="function">
    <text evidence="12">Required for the insertion and/or proper folding and/or complex formation of integral membrane proteins into the membrane. Involved in integration of membrane proteins that insert both dependently and independently of the Sec translocase complex, as well as at least some lipoproteins.</text>
</comment>
<evidence type="ECO:0000313" key="15">
    <source>
        <dbReference type="EMBL" id="QIZ09555.1"/>
    </source>
</evidence>
<keyword evidence="9" id="KW-0564">Palmitate</keyword>
<dbReference type="Proteomes" id="UP000501868">
    <property type="component" value="Chromosome"/>
</dbReference>
<gene>
    <name evidence="12 15" type="primary">yidC</name>
    <name evidence="15" type="ORF">HFZ78_25120</name>
</gene>
<feature type="transmembrane region" description="Helical" evidence="12">
    <location>
        <begin position="209"/>
        <end position="225"/>
    </location>
</feature>
<evidence type="ECO:0000256" key="6">
    <source>
        <dbReference type="ARBA" id="ARBA00022927"/>
    </source>
</evidence>
<dbReference type="Pfam" id="PF02096">
    <property type="entry name" value="60KD_IMP"/>
    <property type="match status" value="1"/>
</dbReference>
<dbReference type="InterPro" id="IPR023060">
    <property type="entry name" value="YidC/YidC1/YidC2_Firmicutes"/>
</dbReference>
<keyword evidence="5 12" id="KW-0732">Signal</keyword>
<name>A0A6H1P7W0_PRIMG</name>
<keyword evidence="8 12" id="KW-0472">Membrane</keyword>
<feature type="signal peptide" evidence="13">
    <location>
        <begin position="1"/>
        <end position="23"/>
    </location>
</feature>
<evidence type="ECO:0000256" key="11">
    <source>
        <dbReference type="ARBA" id="ARBA00023288"/>
    </source>
</evidence>
<evidence type="ECO:0000313" key="16">
    <source>
        <dbReference type="Proteomes" id="UP000501868"/>
    </source>
</evidence>
<dbReference type="NCBIfam" id="TIGR03592">
    <property type="entry name" value="yidC_oxa1_cterm"/>
    <property type="match status" value="1"/>
</dbReference>
<keyword evidence="11 12" id="KW-0449">Lipoprotein</keyword>
<protein>
    <recommendedName>
        <fullName evidence="12">Membrane protein insertase YidC</fullName>
    </recommendedName>
    <alternativeName>
        <fullName evidence="12">Foldase YidC</fullName>
    </alternativeName>
    <alternativeName>
        <fullName evidence="12">Membrane integrase YidC</fullName>
    </alternativeName>
    <alternativeName>
        <fullName evidence="12">Membrane protein YidC</fullName>
    </alternativeName>
</protein>
<keyword evidence="6 12" id="KW-0653">Protein transport</keyword>